<evidence type="ECO:0000256" key="1">
    <source>
        <dbReference type="ARBA" id="ARBA00006765"/>
    </source>
</evidence>
<keyword evidence="2" id="KW-0812">Transmembrane</keyword>
<dbReference type="Proteomes" id="UP000032304">
    <property type="component" value="Chromosome 6"/>
</dbReference>
<evidence type="ECO:0000313" key="3">
    <source>
        <dbReference type="EMBL" id="KJB34567.1"/>
    </source>
</evidence>
<keyword evidence="2" id="KW-0472">Membrane</keyword>
<organism evidence="3 4">
    <name type="scientific">Gossypium raimondii</name>
    <name type="common">Peruvian cotton</name>
    <name type="synonym">Gossypium klotzschianum subsp. raimondii</name>
    <dbReference type="NCBI Taxonomy" id="29730"/>
    <lineage>
        <taxon>Eukaryota</taxon>
        <taxon>Viridiplantae</taxon>
        <taxon>Streptophyta</taxon>
        <taxon>Embryophyta</taxon>
        <taxon>Tracheophyta</taxon>
        <taxon>Spermatophyta</taxon>
        <taxon>Magnoliopsida</taxon>
        <taxon>eudicotyledons</taxon>
        <taxon>Gunneridae</taxon>
        <taxon>Pentapetalae</taxon>
        <taxon>rosids</taxon>
        <taxon>malvids</taxon>
        <taxon>Malvales</taxon>
        <taxon>Malvaceae</taxon>
        <taxon>Malvoideae</taxon>
        <taxon>Gossypium</taxon>
    </lineage>
</organism>
<evidence type="ECO:0008006" key="5">
    <source>
        <dbReference type="Google" id="ProtNLM"/>
    </source>
</evidence>
<gene>
    <name evidence="3" type="ORF">B456_006G072900</name>
</gene>
<keyword evidence="2" id="KW-1133">Transmembrane helix</keyword>
<dbReference type="SUPFAM" id="SSF47473">
    <property type="entry name" value="EF-hand"/>
    <property type="match status" value="1"/>
</dbReference>
<dbReference type="EMBL" id="CM001745">
    <property type="protein sequence ID" value="KJB34567.1"/>
    <property type="molecule type" value="Genomic_DNA"/>
</dbReference>
<dbReference type="Pfam" id="PF05042">
    <property type="entry name" value="Caleosin"/>
    <property type="match status" value="1"/>
</dbReference>
<dbReference type="InterPro" id="IPR011992">
    <property type="entry name" value="EF-hand-dom_pair"/>
</dbReference>
<feature type="transmembrane region" description="Helical" evidence="2">
    <location>
        <begin position="140"/>
        <end position="158"/>
    </location>
</feature>
<dbReference type="PANTHER" id="PTHR31495">
    <property type="entry name" value="PEROXYGENASE 3-RELATED"/>
    <property type="match status" value="1"/>
</dbReference>
<dbReference type="GO" id="GO:0004497">
    <property type="term" value="F:monooxygenase activity"/>
    <property type="evidence" value="ECO:0007669"/>
    <property type="project" value="TreeGrafter"/>
</dbReference>
<reference evidence="3 4" key="1">
    <citation type="journal article" date="2012" name="Nature">
        <title>Repeated polyploidization of Gossypium genomes and the evolution of spinnable cotton fibres.</title>
        <authorList>
            <person name="Paterson A.H."/>
            <person name="Wendel J.F."/>
            <person name="Gundlach H."/>
            <person name="Guo H."/>
            <person name="Jenkins J."/>
            <person name="Jin D."/>
            <person name="Llewellyn D."/>
            <person name="Showmaker K.C."/>
            <person name="Shu S."/>
            <person name="Udall J."/>
            <person name="Yoo M.J."/>
            <person name="Byers R."/>
            <person name="Chen W."/>
            <person name="Doron-Faigenboim A."/>
            <person name="Duke M.V."/>
            <person name="Gong L."/>
            <person name="Grimwood J."/>
            <person name="Grover C."/>
            <person name="Grupp K."/>
            <person name="Hu G."/>
            <person name="Lee T.H."/>
            <person name="Li J."/>
            <person name="Lin L."/>
            <person name="Liu T."/>
            <person name="Marler B.S."/>
            <person name="Page J.T."/>
            <person name="Roberts A.W."/>
            <person name="Romanel E."/>
            <person name="Sanders W.S."/>
            <person name="Szadkowski E."/>
            <person name="Tan X."/>
            <person name="Tang H."/>
            <person name="Xu C."/>
            <person name="Wang J."/>
            <person name="Wang Z."/>
            <person name="Zhang D."/>
            <person name="Zhang L."/>
            <person name="Ashrafi H."/>
            <person name="Bedon F."/>
            <person name="Bowers J.E."/>
            <person name="Brubaker C.L."/>
            <person name="Chee P.W."/>
            <person name="Das S."/>
            <person name="Gingle A.R."/>
            <person name="Haigler C.H."/>
            <person name="Harker D."/>
            <person name="Hoffmann L.V."/>
            <person name="Hovav R."/>
            <person name="Jones D.C."/>
            <person name="Lemke C."/>
            <person name="Mansoor S."/>
            <person name="ur Rahman M."/>
            <person name="Rainville L.N."/>
            <person name="Rambani A."/>
            <person name="Reddy U.K."/>
            <person name="Rong J.K."/>
            <person name="Saranga Y."/>
            <person name="Scheffler B.E."/>
            <person name="Scheffler J.A."/>
            <person name="Stelly D.M."/>
            <person name="Triplett B.A."/>
            <person name="Van Deynze A."/>
            <person name="Vaslin M.F."/>
            <person name="Waghmare V.N."/>
            <person name="Walford S.A."/>
            <person name="Wright R.J."/>
            <person name="Zaki E.A."/>
            <person name="Zhang T."/>
            <person name="Dennis E.S."/>
            <person name="Mayer K.F."/>
            <person name="Peterson D.G."/>
            <person name="Rokhsar D.S."/>
            <person name="Wang X."/>
            <person name="Schmutz J."/>
        </authorList>
    </citation>
    <scope>NUCLEOTIDE SEQUENCE [LARGE SCALE GENOMIC DNA]</scope>
</reference>
<dbReference type="STRING" id="29730.A0A0D2NN46"/>
<evidence type="ECO:0000256" key="2">
    <source>
        <dbReference type="SAM" id="Phobius"/>
    </source>
</evidence>
<dbReference type="Gramene" id="KJB34567">
    <property type="protein sequence ID" value="KJB34567"/>
    <property type="gene ID" value="B456_006G072900"/>
</dbReference>
<dbReference type="GO" id="GO:0005509">
    <property type="term" value="F:calcium ion binding"/>
    <property type="evidence" value="ECO:0007669"/>
    <property type="project" value="TreeGrafter"/>
</dbReference>
<keyword evidence="4" id="KW-1185">Reference proteome</keyword>
<evidence type="ECO:0000313" key="4">
    <source>
        <dbReference type="Proteomes" id="UP000032304"/>
    </source>
</evidence>
<dbReference type="eggNOG" id="ENOG502QQD0">
    <property type="taxonomic scope" value="Eukaryota"/>
</dbReference>
<dbReference type="InterPro" id="IPR007736">
    <property type="entry name" value="Caleosin-related"/>
</dbReference>
<accession>A0A0D2NN46</accession>
<dbReference type="AlphaFoldDB" id="A0A0D2NN46"/>
<dbReference type="PANTHER" id="PTHR31495:SF23">
    <property type="entry name" value="PEROXYGENASE-LIKE"/>
    <property type="match status" value="1"/>
</dbReference>
<sequence>MRYPEWFGSDVRLALPNTHPHPCKNIRNTDFLYKETFTVYNKPYNLKKEEMDIATEAPKAPLTSERKVRADLEEYIPKPYLARALNTSSVENPHGTVPGHDNNGMSVLQQHASFFDQDKDGIVYPRETYRGMRNLGFGRFESFLAAIVINVAFSYWTLPGWLPNLHFPIYIDRIHKCKHGSDSSTYDTEGRFMPMNFESIFSKYARTVSDKLTFGELWHMTEANRNSYDFIGWIISKGEWIVLYRLAKDENGYLSKEAVRGCFDGSLFEYVAKMNNSGSKKSYRLKE</sequence>
<proteinExistence type="inferred from homology"/>
<comment type="similarity">
    <text evidence="1">Belongs to the caleosin family.</text>
</comment>
<name>A0A0D2NN46_GOSRA</name>
<protein>
    <recommendedName>
        <fullName evidence="5">Caleosin</fullName>
    </recommendedName>
</protein>